<dbReference type="CDD" id="cd00146">
    <property type="entry name" value="PKD"/>
    <property type="match status" value="1"/>
</dbReference>
<dbReference type="NCBIfam" id="TIGR04131">
    <property type="entry name" value="Bac_Flav_CTERM"/>
    <property type="match status" value="1"/>
</dbReference>
<reference evidence="3" key="1">
    <citation type="journal article" date="2019" name="Int. J. Syst. Evol. Microbiol.">
        <title>The Global Catalogue of Microorganisms (GCM) 10K type strain sequencing project: providing services to taxonomists for standard genome sequencing and annotation.</title>
        <authorList>
            <consortium name="The Broad Institute Genomics Platform"/>
            <consortium name="The Broad Institute Genome Sequencing Center for Infectious Disease"/>
            <person name="Wu L."/>
            <person name="Ma J."/>
        </authorList>
    </citation>
    <scope>NUCLEOTIDE SEQUENCE [LARGE SCALE GENOMIC DNA]</scope>
    <source>
        <strain evidence="3">CCUG 60742</strain>
    </source>
</reference>
<dbReference type="RefSeq" id="WP_377137850.1">
    <property type="nucleotide sequence ID" value="NZ_JBHTIA010000003.1"/>
</dbReference>
<dbReference type="Proteomes" id="UP001597073">
    <property type="component" value="Unassembled WGS sequence"/>
</dbReference>
<keyword evidence="3" id="KW-1185">Reference proteome</keyword>
<feature type="chain" id="PRO_5045260888" evidence="1">
    <location>
        <begin position="24"/>
        <end position="654"/>
    </location>
</feature>
<dbReference type="Pfam" id="PF13585">
    <property type="entry name" value="CHU_C"/>
    <property type="match status" value="1"/>
</dbReference>
<dbReference type="InterPro" id="IPR026341">
    <property type="entry name" value="T9SS_type_B"/>
</dbReference>
<organism evidence="2 3">
    <name type="scientific">Mucilaginibacter lutimaris</name>
    <dbReference type="NCBI Taxonomy" id="931629"/>
    <lineage>
        <taxon>Bacteria</taxon>
        <taxon>Pseudomonadati</taxon>
        <taxon>Bacteroidota</taxon>
        <taxon>Sphingobacteriia</taxon>
        <taxon>Sphingobacteriales</taxon>
        <taxon>Sphingobacteriaceae</taxon>
        <taxon>Mucilaginibacter</taxon>
    </lineage>
</organism>
<comment type="caution">
    <text evidence="2">The sequence shown here is derived from an EMBL/GenBank/DDBJ whole genome shotgun (WGS) entry which is preliminary data.</text>
</comment>
<dbReference type="InterPro" id="IPR013783">
    <property type="entry name" value="Ig-like_fold"/>
</dbReference>
<name>A0ABW2ZAI1_9SPHI</name>
<sequence length="654" mass="70956">MLTNKRALILSALAMLLTLKVGAQNSLGDPVLYEDFGFGGVYSPVGPPLPAGNTTMAPGGSDRCPLPGRYMILNTSSNCYGDTFSTINFDHSGTNPYGYLMMINGDDKPVVYYTNKISGSKFCPGTKYQLAAFFKNINTQMPRPAGYVDPSISFTVKTANGAVLANEVIGPFTSDTFTQYHIDFVSPADGSDVIISLNNASLTGTIGNDFAMDDITVKPYGPQIEAGIGSSTGITKTTQCLDDRPARYILKSHVYTYTNPQYQWQLNYNKTGWKPLTGETNADLNLAIDFLAPASGTYQYRVGVISGPGASLNCQTFSEPIVITVQKNPEFKLPPITYVCEGQALSIHADGGTDYLWTYPDGRTSTSHFLDVTPNVTAADEGTYTVTVSTIGCSKTSSTQVKVLPAFNASVDNENPVICKGLSVQLNVNGGNSYKWFKDEDSPATGLDHDDVKNPVASPTETTKYSVFVSNEGCIQQRIVTVTVIQPPTANAGTDRTMTEGETITLQGAVTGTSPRYFWTPADYMDDPTSLTPKISPPEDITYTLHVESAENCGVSYEDEMHVRVFKKLVVPSTFTPNSDGVNDTWRVANLSTYPQSVLTIYTREGGEVFRTVGDAKQWNGILNGKALPPGTYYYVIDLKNNLPKKSGWVLLMK</sequence>
<accession>A0ABW2ZAI1</accession>
<protein>
    <submittedName>
        <fullName evidence="2">Gliding motility-associated C-terminal domain-containing protein</fullName>
    </submittedName>
</protein>
<evidence type="ECO:0000313" key="2">
    <source>
        <dbReference type="EMBL" id="MFD0763607.1"/>
    </source>
</evidence>
<gene>
    <name evidence="2" type="ORF">ACFQZI_01995</name>
</gene>
<proteinExistence type="predicted"/>
<feature type="signal peptide" evidence="1">
    <location>
        <begin position="1"/>
        <end position="23"/>
    </location>
</feature>
<evidence type="ECO:0000256" key="1">
    <source>
        <dbReference type="SAM" id="SignalP"/>
    </source>
</evidence>
<dbReference type="EMBL" id="JBHTIA010000003">
    <property type="protein sequence ID" value="MFD0763607.1"/>
    <property type="molecule type" value="Genomic_DNA"/>
</dbReference>
<dbReference type="Gene3D" id="2.60.40.10">
    <property type="entry name" value="Immunoglobulins"/>
    <property type="match status" value="2"/>
</dbReference>
<keyword evidence="1" id="KW-0732">Signal</keyword>
<evidence type="ECO:0000313" key="3">
    <source>
        <dbReference type="Proteomes" id="UP001597073"/>
    </source>
</evidence>